<dbReference type="Proteomes" id="UP000297549">
    <property type="component" value="Unassembled WGS sequence"/>
</dbReference>
<gene>
    <name evidence="1" type="ORF">E5K00_10380</name>
</gene>
<proteinExistence type="predicted"/>
<keyword evidence="1" id="KW-0645">Protease</keyword>
<protein>
    <submittedName>
        <fullName evidence="1">Carboxypeptidase-like regulatory domain-containing protein</fullName>
    </submittedName>
</protein>
<dbReference type="EMBL" id="SRLC01000001">
    <property type="protein sequence ID" value="TGE25568.1"/>
    <property type="molecule type" value="Genomic_DNA"/>
</dbReference>
<dbReference type="InterPro" id="IPR008969">
    <property type="entry name" value="CarboxyPept-like_regulatory"/>
</dbReference>
<organism evidence="1 2">
    <name type="scientific">Hymenobacter aquaticus</name>
    <dbReference type="NCBI Taxonomy" id="1867101"/>
    <lineage>
        <taxon>Bacteria</taxon>
        <taxon>Pseudomonadati</taxon>
        <taxon>Bacteroidota</taxon>
        <taxon>Cytophagia</taxon>
        <taxon>Cytophagales</taxon>
        <taxon>Hymenobacteraceae</taxon>
        <taxon>Hymenobacter</taxon>
    </lineage>
</organism>
<comment type="caution">
    <text evidence="1">The sequence shown here is derived from an EMBL/GenBank/DDBJ whole genome shotgun (WGS) entry which is preliminary data.</text>
</comment>
<evidence type="ECO:0000313" key="2">
    <source>
        <dbReference type="Proteomes" id="UP000297549"/>
    </source>
</evidence>
<keyword evidence="2" id="KW-1185">Reference proteome</keyword>
<keyword evidence="1" id="KW-0121">Carboxypeptidase</keyword>
<dbReference type="GO" id="GO:0004180">
    <property type="term" value="F:carboxypeptidase activity"/>
    <property type="evidence" value="ECO:0007669"/>
    <property type="project" value="UniProtKB-KW"/>
</dbReference>
<accession>A0A4Z0Q658</accession>
<evidence type="ECO:0000313" key="1">
    <source>
        <dbReference type="EMBL" id="TGE25568.1"/>
    </source>
</evidence>
<reference evidence="1 2" key="1">
    <citation type="submission" date="2019-04" db="EMBL/GenBank/DDBJ databases">
        <authorList>
            <person name="Feng G."/>
            <person name="Zhang J."/>
            <person name="Zhu H."/>
        </authorList>
    </citation>
    <scope>NUCLEOTIDE SEQUENCE [LARGE SCALE GENOMIC DNA]</scope>
    <source>
        <strain evidence="1 2">JCM 31653</strain>
    </source>
</reference>
<dbReference type="Pfam" id="PF13715">
    <property type="entry name" value="CarbopepD_reg_2"/>
    <property type="match status" value="1"/>
</dbReference>
<keyword evidence="1" id="KW-0378">Hydrolase</keyword>
<name>A0A4Z0Q658_9BACT</name>
<dbReference type="SUPFAM" id="SSF49464">
    <property type="entry name" value="Carboxypeptidase regulatory domain-like"/>
    <property type="match status" value="1"/>
</dbReference>
<dbReference type="OrthoDB" id="874107at2"/>
<dbReference type="Gene3D" id="2.60.40.1120">
    <property type="entry name" value="Carboxypeptidase-like, regulatory domain"/>
    <property type="match status" value="1"/>
</dbReference>
<dbReference type="AlphaFoldDB" id="A0A4Z0Q658"/>
<sequence length="320" mass="35133">MGGARASPECPLRPHMKLPLLLGLLLLAPWLATAQTITVSGQVIDAKSNQALPGVTILQLNTSNGASSNLDGSFSLIVPGQSDSVTISVSAIGYVKQQRRVAAGSTAMLKMESDPRTIDSDDMIVYYRYKVGLTSGLRYAPYGLYAQVFGQRFIHKPLNILGSYHTNFKRNYAATASVNLPALPKLGRLHFSEQLDYQHLRAEAANAQFSSYSATLGLTLYPKATSQSELLLSAGYARYQPLHPTETTTSAGYGYGLGFRYSLPYPFEVNLQAQATRWPTYWQYQGSLSRFIGNQLQLGVAANQFRNYTEVSVSLSRSFF</sequence>